<protein>
    <submittedName>
        <fullName evidence="1">Oxalate-- ligase-like</fullName>
    </submittedName>
</protein>
<keyword evidence="2" id="KW-1185">Reference proteome</keyword>
<organism evidence="1 2">
    <name type="scientific">Olea europaea subsp. europaea</name>
    <dbReference type="NCBI Taxonomy" id="158383"/>
    <lineage>
        <taxon>Eukaryota</taxon>
        <taxon>Viridiplantae</taxon>
        <taxon>Streptophyta</taxon>
        <taxon>Embryophyta</taxon>
        <taxon>Tracheophyta</taxon>
        <taxon>Spermatophyta</taxon>
        <taxon>Magnoliopsida</taxon>
        <taxon>eudicotyledons</taxon>
        <taxon>Gunneridae</taxon>
        <taxon>Pentapetalae</taxon>
        <taxon>asterids</taxon>
        <taxon>lamiids</taxon>
        <taxon>Lamiales</taxon>
        <taxon>Oleaceae</taxon>
        <taxon>Oleeae</taxon>
        <taxon>Olea</taxon>
    </lineage>
</organism>
<dbReference type="EMBL" id="CACTIH010007665">
    <property type="protein sequence ID" value="CAA3016998.1"/>
    <property type="molecule type" value="Genomic_DNA"/>
</dbReference>
<evidence type="ECO:0000313" key="2">
    <source>
        <dbReference type="Proteomes" id="UP000594638"/>
    </source>
</evidence>
<accession>A0A8S0UHI1</accession>
<comment type="caution">
    <text evidence="1">The sequence shown here is derived from an EMBL/GenBank/DDBJ whole genome shotgun (WGS) entry which is preliminary data.</text>
</comment>
<dbReference type="GO" id="GO:0016874">
    <property type="term" value="F:ligase activity"/>
    <property type="evidence" value="ECO:0007669"/>
    <property type="project" value="UniProtKB-KW"/>
</dbReference>
<name>A0A8S0UHI1_OLEEU</name>
<reference evidence="1 2" key="1">
    <citation type="submission" date="2019-12" db="EMBL/GenBank/DDBJ databases">
        <authorList>
            <person name="Alioto T."/>
            <person name="Alioto T."/>
            <person name="Gomez Garrido J."/>
        </authorList>
    </citation>
    <scope>NUCLEOTIDE SEQUENCE [LARGE SCALE GENOMIC DNA]</scope>
</reference>
<keyword evidence="1" id="KW-0436">Ligase</keyword>
<dbReference type="OrthoDB" id="3633556at2759"/>
<proteinExistence type="predicted"/>
<dbReference type="Gramene" id="OE9A088747T1">
    <property type="protein sequence ID" value="OE9A088747C1"/>
    <property type="gene ID" value="OE9A088747"/>
</dbReference>
<gene>
    <name evidence="1" type="ORF">OLEA9_A088747</name>
</gene>
<evidence type="ECO:0000313" key="1">
    <source>
        <dbReference type="EMBL" id="CAA3016998.1"/>
    </source>
</evidence>
<dbReference type="AlphaFoldDB" id="A0A8S0UHI1"/>
<dbReference type="Proteomes" id="UP000594638">
    <property type="component" value="Unassembled WGS sequence"/>
</dbReference>
<sequence length="66" mass="7590">AIHCWKASHLMASNPLSEDNPRKPRLVGKPVGQEIVILDENGVQQEANVNGQWWIYVFKSGWWWSS</sequence>
<feature type="non-terminal residue" evidence="1">
    <location>
        <position position="1"/>
    </location>
</feature>